<sequence>MVTDLVAASPAEDLAATVACPADGPLAGAVRDAGGAVRYWAASRTPGPALAGEVGRLARLVAQVRPDVVHAHSSKAGLAARLALRGRVPTVFQPHAWSFEAAQGRAARLARRWERYGARWAARIVCVSAAEMRTGQAEGIEADWSVVQNGVDTARFRPAAGPAGDRRAALPLHPGVPPTGPLVVCMARLCRQKGQDVLLQSWPLIARQVPGAHLVLVGDGPEAAALRRAAPPSVTFAGPTRDPAAWYRAADLVVLPSRWEGMALAPLEALACGAPVLVTDVAGAREALPAGQEAHCLVPPADPAALAGAAVALLRDAPLRAELGRAGHRHVLATHDVRRSAAAVAAVYRALPGIAHTGPTRHAAQAACDERRESLAT</sequence>
<dbReference type="Pfam" id="PF13439">
    <property type="entry name" value="Glyco_transf_4"/>
    <property type="match status" value="1"/>
</dbReference>
<reference evidence="4" key="2">
    <citation type="submission" date="2020-09" db="EMBL/GenBank/DDBJ databases">
        <authorList>
            <person name="Sun Q."/>
            <person name="Ohkuma M."/>
        </authorList>
    </citation>
    <scope>NUCLEOTIDE SEQUENCE</scope>
    <source>
        <strain evidence="4">JCM 5069</strain>
    </source>
</reference>
<reference evidence="4" key="1">
    <citation type="journal article" date="2014" name="Int. J. Syst. Evol. Microbiol.">
        <title>Complete genome sequence of Corynebacterium casei LMG S-19264T (=DSM 44701T), isolated from a smear-ripened cheese.</title>
        <authorList>
            <consortium name="US DOE Joint Genome Institute (JGI-PGF)"/>
            <person name="Walter F."/>
            <person name="Albersmeier A."/>
            <person name="Kalinowski J."/>
            <person name="Ruckert C."/>
        </authorList>
    </citation>
    <scope>NUCLEOTIDE SEQUENCE</scope>
    <source>
        <strain evidence="4">JCM 5069</strain>
    </source>
</reference>
<dbReference type="PANTHER" id="PTHR45947:SF3">
    <property type="entry name" value="SULFOQUINOVOSYL TRANSFERASE SQD2"/>
    <property type="match status" value="1"/>
</dbReference>
<gene>
    <name evidence="4" type="ORF">GCM10018793_01550</name>
</gene>
<organism evidence="4 5">
    <name type="scientific">Streptomyces sulfonofaciens</name>
    <dbReference type="NCBI Taxonomy" id="68272"/>
    <lineage>
        <taxon>Bacteria</taxon>
        <taxon>Bacillati</taxon>
        <taxon>Actinomycetota</taxon>
        <taxon>Actinomycetes</taxon>
        <taxon>Kitasatosporales</taxon>
        <taxon>Streptomycetaceae</taxon>
        <taxon>Streptomyces</taxon>
    </lineage>
</organism>
<dbReference type="PANTHER" id="PTHR45947">
    <property type="entry name" value="SULFOQUINOVOSYL TRANSFERASE SQD2"/>
    <property type="match status" value="1"/>
</dbReference>
<feature type="domain" description="Glycosyltransferase subfamily 4-like N-terminal" evidence="3">
    <location>
        <begin position="2"/>
        <end position="155"/>
    </location>
</feature>
<dbReference type="InterPro" id="IPR028098">
    <property type="entry name" value="Glyco_trans_4-like_N"/>
</dbReference>
<keyword evidence="2 4" id="KW-0808">Transferase</keyword>
<dbReference type="GO" id="GO:0016758">
    <property type="term" value="F:hexosyltransferase activity"/>
    <property type="evidence" value="ECO:0007669"/>
    <property type="project" value="TreeGrafter"/>
</dbReference>
<dbReference type="SUPFAM" id="SSF53756">
    <property type="entry name" value="UDP-Glycosyltransferase/glycogen phosphorylase"/>
    <property type="match status" value="1"/>
</dbReference>
<keyword evidence="1" id="KW-0328">Glycosyltransferase</keyword>
<dbReference type="GO" id="GO:1901137">
    <property type="term" value="P:carbohydrate derivative biosynthetic process"/>
    <property type="evidence" value="ECO:0007669"/>
    <property type="project" value="UniProtKB-ARBA"/>
</dbReference>
<dbReference type="Gene3D" id="3.40.50.2000">
    <property type="entry name" value="Glycogen Phosphorylase B"/>
    <property type="match status" value="2"/>
</dbReference>
<evidence type="ECO:0000259" key="3">
    <source>
        <dbReference type="Pfam" id="PF13439"/>
    </source>
</evidence>
<dbReference type="InterPro" id="IPR050194">
    <property type="entry name" value="Glycosyltransferase_grp1"/>
</dbReference>
<evidence type="ECO:0000256" key="1">
    <source>
        <dbReference type="ARBA" id="ARBA00022676"/>
    </source>
</evidence>
<dbReference type="EMBL" id="BNCD01000001">
    <property type="protein sequence ID" value="GHH69303.1"/>
    <property type="molecule type" value="Genomic_DNA"/>
</dbReference>
<accession>A0A919FP45</accession>
<evidence type="ECO:0000256" key="2">
    <source>
        <dbReference type="ARBA" id="ARBA00022679"/>
    </source>
</evidence>
<name>A0A919FP45_9ACTN</name>
<keyword evidence="5" id="KW-1185">Reference proteome</keyword>
<comment type="caution">
    <text evidence="4">The sequence shown here is derived from an EMBL/GenBank/DDBJ whole genome shotgun (WGS) entry which is preliminary data.</text>
</comment>
<dbReference type="AlphaFoldDB" id="A0A919FP45"/>
<proteinExistence type="predicted"/>
<protein>
    <submittedName>
        <fullName evidence="4">Glycosyl transferase family 1</fullName>
    </submittedName>
</protein>
<evidence type="ECO:0000313" key="5">
    <source>
        <dbReference type="Proteomes" id="UP000603708"/>
    </source>
</evidence>
<dbReference type="Pfam" id="PF13692">
    <property type="entry name" value="Glyco_trans_1_4"/>
    <property type="match status" value="1"/>
</dbReference>
<dbReference type="Proteomes" id="UP000603708">
    <property type="component" value="Unassembled WGS sequence"/>
</dbReference>
<evidence type="ECO:0000313" key="4">
    <source>
        <dbReference type="EMBL" id="GHH69303.1"/>
    </source>
</evidence>